<evidence type="ECO:0008006" key="3">
    <source>
        <dbReference type="Google" id="ProtNLM"/>
    </source>
</evidence>
<accession>A0A1V9YA67</accession>
<sequence length="378" mass="42699">MGDLQDDLVADFNKWLSSVDLNAPPGDEPKTRPLSAFQRYQLKQKNELQYLQATVAELHERARVLKASADAVAATKPPSKWEKLAKRELKRRFKAEREHGRLQECLQEQVKFAESLVAIIRKRPRFSLFSADAPGRPAALGITDIERRAACHSLADAEYIGLESAFIEARLVDSATERRQYVARLDHGTIEVLTTLQWHFRSVGRASASRAVWDVLRGAYPVRSVGGKYELLEELDDDTALVHSVCQYSVGTMLRRVVMRRYAEAGRVVIVGRHITADARHPLDPTLDVAQEVSWLTLEEVDGFDADVGAMTRQVVVKYFQKSKPSFSRFRPTEIREPESKYLMELYGSYCDGFIRTMEMLVEAESSGGSSSDDTSNW</sequence>
<evidence type="ECO:0000313" key="1">
    <source>
        <dbReference type="EMBL" id="OQR82621.1"/>
    </source>
</evidence>
<organism evidence="1 2">
    <name type="scientific">Achlya hypogyna</name>
    <name type="common">Oomycete</name>
    <name type="synonym">Protoachlya hypogyna</name>
    <dbReference type="NCBI Taxonomy" id="1202772"/>
    <lineage>
        <taxon>Eukaryota</taxon>
        <taxon>Sar</taxon>
        <taxon>Stramenopiles</taxon>
        <taxon>Oomycota</taxon>
        <taxon>Saprolegniomycetes</taxon>
        <taxon>Saprolegniales</taxon>
        <taxon>Achlyaceae</taxon>
        <taxon>Achlya</taxon>
    </lineage>
</organism>
<protein>
    <recommendedName>
        <fullName evidence="3">M96 mating-specific protein family</fullName>
    </recommendedName>
</protein>
<dbReference type="AlphaFoldDB" id="A0A1V9YA67"/>
<proteinExistence type="predicted"/>
<keyword evidence="2" id="KW-1185">Reference proteome</keyword>
<gene>
    <name evidence="1" type="ORF">ACHHYP_15707</name>
</gene>
<reference evidence="1 2" key="1">
    <citation type="journal article" date="2014" name="Genome Biol. Evol.">
        <title>The secreted proteins of Achlya hypogyna and Thraustotheca clavata identify the ancestral oomycete secretome and reveal gene acquisitions by horizontal gene transfer.</title>
        <authorList>
            <person name="Misner I."/>
            <person name="Blouin N."/>
            <person name="Leonard G."/>
            <person name="Richards T.A."/>
            <person name="Lane C.E."/>
        </authorList>
    </citation>
    <scope>NUCLEOTIDE SEQUENCE [LARGE SCALE GENOMIC DNA]</scope>
    <source>
        <strain evidence="1 2">ATCC 48635</strain>
    </source>
</reference>
<evidence type="ECO:0000313" key="2">
    <source>
        <dbReference type="Proteomes" id="UP000243579"/>
    </source>
</evidence>
<name>A0A1V9YA67_ACHHY</name>
<dbReference type="OrthoDB" id="64619at2759"/>
<comment type="caution">
    <text evidence="1">The sequence shown here is derived from an EMBL/GenBank/DDBJ whole genome shotgun (WGS) entry which is preliminary data.</text>
</comment>
<dbReference type="EMBL" id="JNBR01002429">
    <property type="protein sequence ID" value="OQR82621.1"/>
    <property type="molecule type" value="Genomic_DNA"/>
</dbReference>
<dbReference type="Proteomes" id="UP000243579">
    <property type="component" value="Unassembled WGS sequence"/>
</dbReference>